<accession>H5SAJ7</accession>
<dbReference type="CDD" id="cd14820">
    <property type="entry name" value="TRAX"/>
    <property type="match status" value="1"/>
</dbReference>
<dbReference type="Gene3D" id="1.20.58.2140">
    <property type="match status" value="1"/>
</dbReference>
<protein>
    <submittedName>
        <fullName evidence="1">Translin family protein</fullName>
    </submittedName>
</protein>
<organism evidence="1">
    <name type="scientific">uncultured Chloroflexota bacterium</name>
    <dbReference type="NCBI Taxonomy" id="166587"/>
    <lineage>
        <taxon>Bacteria</taxon>
        <taxon>Bacillati</taxon>
        <taxon>Chloroflexota</taxon>
        <taxon>environmental samples</taxon>
    </lineage>
</organism>
<dbReference type="InterPro" id="IPR036081">
    <property type="entry name" value="Translin_sf"/>
</dbReference>
<name>H5SAJ7_9CHLR</name>
<gene>
    <name evidence="1" type="ORF">HGMM_F05B10C05</name>
</gene>
<sequence>MHRLESIAEQIRRSFDERIAARDQALGHARELIRACARAIRAAHREEIEIMRAHLAQARRLAQNLVEGLSSFPDLFYAGYAQDALKEFAEASITCALIYNQPLPSPQELEISETVYIHGLAESVGELRRRILDILRQGYSEEVERLLGYMDEIYSVLVTMDYPDGLTNNLRRQTDLVRGIVEKTRGDVLFALRSQHLEQAIRRTEQNLERRS</sequence>
<dbReference type="SUPFAM" id="SSF74784">
    <property type="entry name" value="Translin"/>
    <property type="match status" value="1"/>
</dbReference>
<reference evidence="1" key="2">
    <citation type="journal article" date="2012" name="PLoS ONE">
        <title>A Deeply Branching Thermophilic Bacterium with an Ancient Acetyl-CoA Pathway Dominates a Subsurface Ecosystem.</title>
        <authorList>
            <person name="Takami H."/>
            <person name="Noguchi H."/>
            <person name="Takaki Y."/>
            <person name="Uchiyama I."/>
            <person name="Toyoda A."/>
            <person name="Nishi S."/>
            <person name="Chee G.-J."/>
            <person name="Arai W."/>
            <person name="Nunoura T."/>
            <person name="Itoh T."/>
            <person name="Hattori M."/>
            <person name="Takai K."/>
        </authorList>
    </citation>
    <scope>NUCLEOTIDE SEQUENCE</scope>
</reference>
<dbReference type="GO" id="GO:0043565">
    <property type="term" value="F:sequence-specific DNA binding"/>
    <property type="evidence" value="ECO:0007669"/>
    <property type="project" value="InterPro"/>
</dbReference>
<dbReference type="AlphaFoldDB" id="H5SAJ7"/>
<reference evidence="1" key="1">
    <citation type="journal article" date="2005" name="Environ. Microbiol.">
        <title>Genetic and functional properties of uncultivated thermophilic crenarchaeotes from a subsurface gold mine as revealed by analysis of genome fragments.</title>
        <authorList>
            <person name="Nunoura T."/>
            <person name="Hirayama H."/>
            <person name="Takami H."/>
            <person name="Oida H."/>
            <person name="Nishi S."/>
            <person name="Shimamura S."/>
            <person name="Suzuki Y."/>
            <person name="Inagaki F."/>
            <person name="Takai K."/>
            <person name="Nealson K.H."/>
            <person name="Horikoshi K."/>
        </authorList>
    </citation>
    <scope>NUCLEOTIDE SEQUENCE</scope>
</reference>
<dbReference type="EMBL" id="AP011651">
    <property type="protein sequence ID" value="BAL53183.1"/>
    <property type="molecule type" value="Genomic_DNA"/>
</dbReference>
<evidence type="ECO:0000313" key="1">
    <source>
        <dbReference type="EMBL" id="BAL53183.1"/>
    </source>
</evidence>
<proteinExistence type="predicted"/>